<reference evidence="2 3" key="1">
    <citation type="journal article" date="2016" name="Nat. Commun.">
        <title>Thousands of microbial genomes shed light on interconnected biogeochemical processes in an aquifer system.</title>
        <authorList>
            <person name="Anantharaman K."/>
            <person name="Brown C.T."/>
            <person name="Hug L.A."/>
            <person name="Sharon I."/>
            <person name="Castelle C.J."/>
            <person name="Probst A.J."/>
            <person name="Thomas B.C."/>
            <person name="Singh A."/>
            <person name="Wilkins M.J."/>
            <person name="Karaoz U."/>
            <person name="Brodie E.L."/>
            <person name="Williams K.H."/>
            <person name="Hubbard S.S."/>
            <person name="Banfield J.F."/>
        </authorList>
    </citation>
    <scope>NUCLEOTIDE SEQUENCE [LARGE SCALE GENOMIC DNA]</scope>
</reference>
<dbReference type="Proteomes" id="UP000177905">
    <property type="component" value="Unassembled WGS sequence"/>
</dbReference>
<evidence type="ECO:0000313" key="2">
    <source>
        <dbReference type="EMBL" id="OGC14733.1"/>
    </source>
</evidence>
<proteinExistence type="predicted"/>
<comment type="caution">
    <text evidence="2">The sequence shown here is derived from an EMBL/GenBank/DDBJ whole genome shotgun (WGS) entry which is preliminary data.</text>
</comment>
<evidence type="ECO:0000313" key="3">
    <source>
        <dbReference type="Proteomes" id="UP000177905"/>
    </source>
</evidence>
<feature type="region of interest" description="Disordered" evidence="1">
    <location>
        <begin position="125"/>
        <end position="144"/>
    </location>
</feature>
<name>A0A1F4S4R8_UNCSA</name>
<accession>A0A1F4S4R8</accession>
<gene>
    <name evidence="2" type="ORF">A2290_08560</name>
</gene>
<sequence length="247" mass="26126">MNKNIFLILFLLIASISIIAVIGIFGCSGSTSTGTSNGGNASSVIAGKWALLVTWESTSQSLYLLECTSTSTITTSLTDEGTIAIGTNEAAGTYTYDGTTVVFYFSSNGNITFSGTFTNDNTIDGSAENNSGNTSTGAHATRNNSTDYTLQGRWYEFWEGNEGYNNIAEFFPISATQGTVVLSASTGGGETVSGTYTYTNGVMTYIVNEGQLNWASVTASFFDAGSLSGTWSNRVDGTNYYSAYKIN</sequence>
<dbReference type="AlphaFoldDB" id="A0A1F4S4R8"/>
<dbReference type="PROSITE" id="PS51257">
    <property type="entry name" value="PROKAR_LIPOPROTEIN"/>
    <property type="match status" value="1"/>
</dbReference>
<organism evidence="2 3">
    <name type="scientific">candidate division WOR-1 bacterium RIFOXYB2_FULL_36_35</name>
    <dbReference type="NCBI Taxonomy" id="1802578"/>
    <lineage>
        <taxon>Bacteria</taxon>
        <taxon>Bacillati</taxon>
        <taxon>Saganbacteria</taxon>
    </lineage>
</organism>
<protein>
    <recommendedName>
        <fullName evidence="4">Lipocalin-like domain-containing protein</fullName>
    </recommendedName>
</protein>
<evidence type="ECO:0008006" key="4">
    <source>
        <dbReference type="Google" id="ProtNLM"/>
    </source>
</evidence>
<dbReference type="EMBL" id="MEUA01000031">
    <property type="protein sequence ID" value="OGC14733.1"/>
    <property type="molecule type" value="Genomic_DNA"/>
</dbReference>
<evidence type="ECO:0000256" key="1">
    <source>
        <dbReference type="SAM" id="MobiDB-lite"/>
    </source>
</evidence>